<evidence type="ECO:0000259" key="1">
    <source>
        <dbReference type="Pfam" id="PF12146"/>
    </source>
</evidence>
<dbReference type="RefSeq" id="WP_155107658.1">
    <property type="nucleotide sequence ID" value="NZ_WMJZ01000007.1"/>
</dbReference>
<feature type="domain" description="Serine aminopeptidase S33" evidence="1">
    <location>
        <begin position="76"/>
        <end position="288"/>
    </location>
</feature>
<sequence>MIKYAVTFLATTIVLMLFLLSRLSDFDFGDARQRIISFEHHQNVLEGTLLLPPGKTSPPFVLLIHGDGPQDRWSEEGYIPLVNHLLSRGIAVFSWDKPGVGKSSGNWLAQTMSDRAEEAAFALQKLREQPELQNSRGGYLGFSQAGWVVPRASQEAPVDFLILVGAAINWRNQGIYYTGQRLKAEGHTGAAIVQAKRREAEAFDRQFTAEAAALPCRSRCTRQDFERRNSRADATRDITALHTPVLILMGGDDRNVDPDETIAVWSSMLPADTHRCIRRIEGATHGLLRSAWFDYQQAAQWPWWKQGLFVLSGKHAWSPGALNILSSWIVNQACGE</sequence>
<dbReference type="InterPro" id="IPR022742">
    <property type="entry name" value="Hydrolase_4"/>
</dbReference>
<dbReference type="OrthoDB" id="9765647at2"/>
<evidence type="ECO:0000313" key="2">
    <source>
        <dbReference type="EMBL" id="MTH46016.1"/>
    </source>
</evidence>
<keyword evidence="2" id="KW-0378">Hydrolase</keyword>
<dbReference type="PANTHER" id="PTHR43265">
    <property type="entry name" value="ESTERASE ESTD"/>
    <property type="match status" value="1"/>
</dbReference>
<keyword evidence="3" id="KW-1185">Reference proteome</keyword>
<proteinExistence type="predicted"/>
<reference evidence="2 3" key="1">
    <citation type="submission" date="2019-11" db="EMBL/GenBank/DDBJ databases">
        <title>Escherichia alba sp. nov. isolated from the gut of plastic-eating superworms Zophobas atratus.</title>
        <authorList>
            <person name="Yang Y."/>
        </authorList>
    </citation>
    <scope>NUCLEOTIDE SEQUENCE [LARGE SCALE GENOMIC DNA]</scope>
    <source>
        <strain evidence="3">BIT-B35</strain>
    </source>
</reference>
<dbReference type="SUPFAM" id="SSF53474">
    <property type="entry name" value="alpha/beta-Hydrolases"/>
    <property type="match status" value="1"/>
</dbReference>
<name>A0A6L6IKB6_9ENTR</name>
<dbReference type="InterPro" id="IPR029058">
    <property type="entry name" value="AB_hydrolase_fold"/>
</dbReference>
<dbReference type="PANTHER" id="PTHR43265:SF1">
    <property type="entry name" value="ESTERASE ESTD"/>
    <property type="match status" value="1"/>
</dbReference>
<dbReference type="Proteomes" id="UP000477739">
    <property type="component" value="Unassembled WGS sequence"/>
</dbReference>
<dbReference type="Pfam" id="PF12146">
    <property type="entry name" value="Hydrolase_4"/>
    <property type="match status" value="1"/>
</dbReference>
<gene>
    <name evidence="2" type="ORF">GJV78_07060</name>
</gene>
<comment type="caution">
    <text evidence="2">The sequence shown here is derived from an EMBL/GenBank/DDBJ whole genome shotgun (WGS) entry which is preliminary data.</text>
</comment>
<evidence type="ECO:0000313" key="3">
    <source>
        <dbReference type="Proteomes" id="UP000477739"/>
    </source>
</evidence>
<dbReference type="GO" id="GO:0052689">
    <property type="term" value="F:carboxylic ester hydrolase activity"/>
    <property type="evidence" value="ECO:0007669"/>
    <property type="project" value="TreeGrafter"/>
</dbReference>
<dbReference type="InterPro" id="IPR053145">
    <property type="entry name" value="AB_hydrolase_Est10"/>
</dbReference>
<accession>A0A6L6IKB6</accession>
<dbReference type="EMBL" id="WMJZ01000007">
    <property type="protein sequence ID" value="MTH46016.1"/>
    <property type="molecule type" value="Genomic_DNA"/>
</dbReference>
<dbReference type="Gene3D" id="3.40.50.1820">
    <property type="entry name" value="alpha/beta hydrolase"/>
    <property type="match status" value="1"/>
</dbReference>
<dbReference type="AlphaFoldDB" id="A0A6L6IKB6"/>
<protein>
    <submittedName>
        <fullName evidence="2">Alpha/beta fold hydrolase</fullName>
    </submittedName>
</protein>
<organism evidence="2 3">
    <name type="scientific">Intestinirhabdus alba</name>
    <dbReference type="NCBI Taxonomy" id="2899544"/>
    <lineage>
        <taxon>Bacteria</taxon>
        <taxon>Pseudomonadati</taxon>
        <taxon>Pseudomonadota</taxon>
        <taxon>Gammaproteobacteria</taxon>
        <taxon>Enterobacterales</taxon>
        <taxon>Enterobacteriaceae</taxon>
        <taxon>Intestinirhabdus</taxon>
    </lineage>
</organism>